<dbReference type="RefSeq" id="YP_009293077.1">
    <property type="nucleotide sequence ID" value="NC_031127.1"/>
</dbReference>
<dbReference type="KEGG" id="vg:29069231"/>
<dbReference type="EMBL" id="KX397368">
    <property type="protein sequence ID" value="ANZ49191.1"/>
    <property type="molecule type" value="Genomic_DNA"/>
</dbReference>
<name>A0A1B2ID59_9CAUD</name>
<gene>
    <name evidence="1" type="ORF">HUXLEY_109</name>
</gene>
<evidence type="ECO:0000313" key="2">
    <source>
        <dbReference type="Proteomes" id="UP000203302"/>
    </source>
</evidence>
<accession>A0A1B2ID59</accession>
<dbReference type="GeneID" id="29069231"/>
<dbReference type="Proteomes" id="UP000203302">
    <property type="component" value="Segment"/>
</dbReference>
<protein>
    <submittedName>
        <fullName evidence="1">Uncharacterized protein</fullName>
    </submittedName>
</protein>
<dbReference type="OrthoDB" id="15677at10239"/>
<evidence type="ECO:0000313" key="1">
    <source>
        <dbReference type="EMBL" id="ANZ49191.1"/>
    </source>
</evidence>
<reference evidence="2" key="1">
    <citation type="submission" date="2016-06" db="EMBL/GenBank/DDBJ databases">
        <authorList>
            <person name="Berg J.A."/>
            <person name="Grossarth S.E."/>
            <person name="Jarvis T.M."/>
            <person name="Merrill B.D."/>
            <person name="Breakwell D.P."/>
            <person name="Hope S."/>
            <person name="Grose J.H."/>
        </authorList>
    </citation>
    <scope>NUCLEOTIDE SEQUENCE [LARGE SCALE GENOMIC DNA]</scope>
</reference>
<organism evidence="1 2">
    <name type="scientific">Erwinia phage vB_EamM_Huxley</name>
    <dbReference type="NCBI Taxonomy" id="1883373"/>
    <lineage>
        <taxon>Viruses</taxon>
        <taxon>Duplodnaviria</taxon>
        <taxon>Heunggongvirae</taxon>
        <taxon>Uroviricota</taxon>
        <taxon>Caudoviricetes</taxon>
        <taxon>Chimalliviridae</taxon>
        <taxon>Machinavirus</taxon>
        <taxon>Machinavirus machina</taxon>
    </lineage>
</organism>
<proteinExistence type="predicted"/>
<sequence>MATVRNVPHQEGRRYTFGVKRHFLGFRPGWKVVRVAGSFWQLPPNVLKHYSAEQIQHFLTLADWRQKESFNRIKCNEIGKSRNATERGVYWTGQNAFQTGGFVGPTEVREVEGQLDGRKFIGLHIHCPDSPQYDYLLVTDKDVTFSTFYKYLLFYSDKIYFYAFNRDTPWDIGFPYLRLRSKEACSIENFNSIPTLCKEAS</sequence>